<keyword evidence="4" id="KW-0479">Metal-binding</keyword>
<dbReference type="Gene3D" id="1.10.600.10">
    <property type="entry name" value="Farnesyl Diphosphate Synthase"/>
    <property type="match status" value="1"/>
</dbReference>
<keyword evidence="8" id="KW-1185">Reference proteome</keyword>
<dbReference type="EMBL" id="CP060828">
    <property type="protein sequence ID" value="QNP69352.1"/>
    <property type="molecule type" value="Genomic_DNA"/>
</dbReference>
<dbReference type="InterPro" id="IPR033749">
    <property type="entry name" value="Polyprenyl_synt_CS"/>
</dbReference>
<dbReference type="PROSITE" id="PS00723">
    <property type="entry name" value="POLYPRENYL_SYNTHASE_1"/>
    <property type="match status" value="1"/>
</dbReference>
<dbReference type="GO" id="GO:0004659">
    <property type="term" value="F:prenyltransferase activity"/>
    <property type="evidence" value="ECO:0007669"/>
    <property type="project" value="InterPro"/>
</dbReference>
<reference evidence="7 8" key="1">
    <citation type="submission" date="2020-08" db="EMBL/GenBank/DDBJ databases">
        <title>A novel species.</title>
        <authorList>
            <person name="Gao J."/>
        </authorList>
    </citation>
    <scope>NUCLEOTIDE SEQUENCE [LARGE SCALE GENOMIC DNA]</scope>
    <source>
        <strain evidence="7 8">CRXT-G-22</strain>
    </source>
</reference>
<dbReference type="PANTHER" id="PTHR12001">
    <property type="entry name" value="GERANYLGERANYL PYROPHOSPHATE SYNTHASE"/>
    <property type="match status" value="1"/>
</dbReference>
<accession>A0A7H0I986</accession>
<dbReference type="SUPFAM" id="SSF48576">
    <property type="entry name" value="Terpenoid synthases"/>
    <property type="match status" value="1"/>
</dbReference>
<evidence type="ECO:0000313" key="7">
    <source>
        <dbReference type="EMBL" id="QNP69352.1"/>
    </source>
</evidence>
<evidence type="ECO:0000256" key="4">
    <source>
        <dbReference type="ARBA" id="ARBA00022723"/>
    </source>
</evidence>
<gene>
    <name evidence="7" type="ORF">IAG44_07815</name>
</gene>
<proteinExistence type="inferred from homology"/>
<dbReference type="InterPro" id="IPR000092">
    <property type="entry name" value="Polyprenyl_synt"/>
</dbReference>
<dbReference type="Pfam" id="PF00348">
    <property type="entry name" value="polyprenyl_synt"/>
    <property type="match status" value="1"/>
</dbReference>
<evidence type="ECO:0000313" key="8">
    <source>
        <dbReference type="Proteomes" id="UP000516052"/>
    </source>
</evidence>
<comment type="similarity">
    <text evidence="2 6">Belongs to the FPP/GGPP synthase family.</text>
</comment>
<organism evidence="7 8">
    <name type="scientific">Streptomyces roseirectus</name>
    <dbReference type="NCBI Taxonomy" id="2768066"/>
    <lineage>
        <taxon>Bacteria</taxon>
        <taxon>Bacillati</taxon>
        <taxon>Actinomycetota</taxon>
        <taxon>Actinomycetes</taxon>
        <taxon>Kitasatosporales</taxon>
        <taxon>Streptomycetaceae</taxon>
        <taxon>Streptomyces</taxon>
    </lineage>
</organism>
<dbReference type="GO" id="GO:0008299">
    <property type="term" value="P:isoprenoid biosynthetic process"/>
    <property type="evidence" value="ECO:0007669"/>
    <property type="project" value="InterPro"/>
</dbReference>
<evidence type="ECO:0000256" key="3">
    <source>
        <dbReference type="ARBA" id="ARBA00022679"/>
    </source>
</evidence>
<dbReference type="AlphaFoldDB" id="A0A7H0I986"/>
<dbReference type="InterPro" id="IPR008949">
    <property type="entry name" value="Isoprenoid_synthase_dom_sf"/>
</dbReference>
<dbReference type="GO" id="GO:0046872">
    <property type="term" value="F:metal ion binding"/>
    <property type="evidence" value="ECO:0007669"/>
    <property type="project" value="UniProtKB-KW"/>
</dbReference>
<dbReference type="PROSITE" id="PS00444">
    <property type="entry name" value="POLYPRENYL_SYNTHASE_2"/>
    <property type="match status" value="1"/>
</dbReference>
<keyword evidence="3 6" id="KW-0808">Transferase</keyword>
<dbReference type="KEGG" id="sroi:IAG44_07815"/>
<sequence length="343" mass="37508">MSDDDVLTRSLEAVRRRLHSVLGEESARWNAVDPRCAAFVDTVTAITTAKGKLLRPRFCLLGHLAAGGDPADERAVDAAAALELLHSFALLRDDVLDDSPLRRGAVTAHERHAEDHRARLLRGEPRRYGEGVANLAADLAHVYADRLTRALPEEARAVWDETRVEVTVGQYLDIAVAAEGVADPELSRWIAVCKSGRYTIHRPLQLGAVLAGRPDLAGVFEGYGLPLGEAFQLRDDLIDAFGDSEDTGKPAGLDFDRFKMSYLLSLSVRRDGRIRELAAAPTGPGGAARMRGLLVETGVADEVEQRIAALVQQARRAVADAPLVPRWRTELMDLTARVAYRDR</sequence>
<protein>
    <submittedName>
        <fullName evidence="7">Polyprenyl synthetase family protein</fullName>
    </submittedName>
</protein>
<evidence type="ECO:0000256" key="1">
    <source>
        <dbReference type="ARBA" id="ARBA00001946"/>
    </source>
</evidence>
<name>A0A7H0I986_9ACTN</name>
<dbReference type="RefSeq" id="WP_187746391.1">
    <property type="nucleotide sequence ID" value="NZ_CP060828.1"/>
</dbReference>
<evidence type="ECO:0000256" key="2">
    <source>
        <dbReference type="ARBA" id="ARBA00006706"/>
    </source>
</evidence>
<evidence type="ECO:0000256" key="6">
    <source>
        <dbReference type="RuleBase" id="RU004466"/>
    </source>
</evidence>
<comment type="cofactor">
    <cofactor evidence="1">
        <name>Mg(2+)</name>
        <dbReference type="ChEBI" id="CHEBI:18420"/>
    </cofactor>
</comment>
<dbReference type="SFLD" id="SFLDS00005">
    <property type="entry name" value="Isoprenoid_Synthase_Type_I"/>
    <property type="match status" value="1"/>
</dbReference>
<evidence type="ECO:0000256" key="5">
    <source>
        <dbReference type="ARBA" id="ARBA00022842"/>
    </source>
</evidence>
<keyword evidence="5" id="KW-0460">Magnesium</keyword>
<dbReference type="PANTHER" id="PTHR12001:SF85">
    <property type="entry name" value="SHORT CHAIN ISOPRENYL DIPHOSPHATE SYNTHASE"/>
    <property type="match status" value="1"/>
</dbReference>
<dbReference type="Proteomes" id="UP000516052">
    <property type="component" value="Chromosome"/>
</dbReference>